<accession>A0AAW2TBI3</accession>
<reference evidence="2" key="2">
    <citation type="journal article" date="2024" name="Plant">
        <title>Genomic evolution and insights into agronomic trait innovations of Sesamum species.</title>
        <authorList>
            <person name="Miao H."/>
            <person name="Wang L."/>
            <person name="Qu L."/>
            <person name="Liu H."/>
            <person name="Sun Y."/>
            <person name="Le M."/>
            <person name="Wang Q."/>
            <person name="Wei S."/>
            <person name="Zheng Y."/>
            <person name="Lin W."/>
            <person name="Duan Y."/>
            <person name="Cao H."/>
            <person name="Xiong S."/>
            <person name="Wang X."/>
            <person name="Wei L."/>
            <person name="Li C."/>
            <person name="Ma Q."/>
            <person name="Ju M."/>
            <person name="Zhao R."/>
            <person name="Li G."/>
            <person name="Mu C."/>
            <person name="Tian Q."/>
            <person name="Mei H."/>
            <person name="Zhang T."/>
            <person name="Gao T."/>
            <person name="Zhang H."/>
        </authorList>
    </citation>
    <scope>NUCLEOTIDE SEQUENCE</scope>
    <source>
        <strain evidence="2">KEN1</strain>
    </source>
</reference>
<evidence type="ECO:0000256" key="1">
    <source>
        <dbReference type="SAM" id="MobiDB-lite"/>
    </source>
</evidence>
<dbReference type="AlphaFoldDB" id="A0AAW2TBI3"/>
<name>A0AAW2TBI3_9LAMI</name>
<reference evidence="2" key="1">
    <citation type="submission" date="2020-06" db="EMBL/GenBank/DDBJ databases">
        <authorList>
            <person name="Li T."/>
            <person name="Hu X."/>
            <person name="Zhang T."/>
            <person name="Song X."/>
            <person name="Zhang H."/>
            <person name="Dai N."/>
            <person name="Sheng W."/>
            <person name="Hou X."/>
            <person name="Wei L."/>
        </authorList>
    </citation>
    <scope>NUCLEOTIDE SEQUENCE</scope>
    <source>
        <strain evidence="2">KEN1</strain>
        <tissue evidence="2">Leaf</tissue>
    </source>
</reference>
<proteinExistence type="predicted"/>
<evidence type="ECO:0008006" key="3">
    <source>
        <dbReference type="Google" id="ProtNLM"/>
    </source>
</evidence>
<organism evidence="2">
    <name type="scientific">Sesamum latifolium</name>
    <dbReference type="NCBI Taxonomy" id="2727402"/>
    <lineage>
        <taxon>Eukaryota</taxon>
        <taxon>Viridiplantae</taxon>
        <taxon>Streptophyta</taxon>
        <taxon>Embryophyta</taxon>
        <taxon>Tracheophyta</taxon>
        <taxon>Spermatophyta</taxon>
        <taxon>Magnoliopsida</taxon>
        <taxon>eudicotyledons</taxon>
        <taxon>Gunneridae</taxon>
        <taxon>Pentapetalae</taxon>
        <taxon>asterids</taxon>
        <taxon>lamiids</taxon>
        <taxon>Lamiales</taxon>
        <taxon>Pedaliaceae</taxon>
        <taxon>Sesamum</taxon>
    </lineage>
</organism>
<sequence length="77" mass="7813">MAAGPWVPLVASLATKAPTPIAGEVWLTCQATTYLGNRGHPSAAREGSKSMDSSLRALAKRASAHSTSGPRNPAGGI</sequence>
<protein>
    <recommendedName>
        <fullName evidence="3">Secreted protein</fullName>
    </recommendedName>
</protein>
<gene>
    <name evidence="2" type="ORF">Slati_4176200</name>
</gene>
<feature type="region of interest" description="Disordered" evidence="1">
    <location>
        <begin position="38"/>
        <end position="77"/>
    </location>
</feature>
<evidence type="ECO:0000313" key="2">
    <source>
        <dbReference type="EMBL" id="KAL0401463.1"/>
    </source>
</evidence>
<comment type="caution">
    <text evidence="2">The sequence shown here is derived from an EMBL/GenBank/DDBJ whole genome shotgun (WGS) entry which is preliminary data.</text>
</comment>
<dbReference type="EMBL" id="JACGWN010000015">
    <property type="protein sequence ID" value="KAL0401463.1"/>
    <property type="molecule type" value="Genomic_DNA"/>
</dbReference>